<dbReference type="Pfam" id="PF10509">
    <property type="entry name" value="GalKase_gal_bdg"/>
    <property type="match status" value="1"/>
</dbReference>
<feature type="compositionally biased region" description="Acidic residues" evidence="3">
    <location>
        <begin position="79"/>
        <end position="88"/>
    </location>
</feature>
<feature type="region of interest" description="Disordered" evidence="3">
    <location>
        <begin position="67"/>
        <end position="88"/>
    </location>
</feature>
<keyword evidence="2" id="KW-0067">ATP-binding</keyword>
<dbReference type="GO" id="GO:0005829">
    <property type="term" value="C:cytosol"/>
    <property type="evidence" value="ECO:0007669"/>
    <property type="project" value="TreeGrafter"/>
</dbReference>
<dbReference type="PROSITE" id="PS00106">
    <property type="entry name" value="GALACTOKINASE"/>
    <property type="match status" value="1"/>
</dbReference>
<reference evidence="5 6" key="1">
    <citation type="submission" date="2018-06" db="EMBL/GenBank/DDBJ databases">
        <title>Draft genome sequence of Modestobacter versicolor CP153-2.</title>
        <authorList>
            <person name="Gundlapally S.R."/>
        </authorList>
    </citation>
    <scope>NUCLEOTIDE SEQUENCE [LARGE SCALE GENOMIC DNA]</scope>
    <source>
        <strain evidence="5 6">CP153-2</strain>
    </source>
</reference>
<keyword evidence="5" id="KW-0808">Transferase</keyword>
<evidence type="ECO:0000256" key="2">
    <source>
        <dbReference type="ARBA" id="ARBA00022840"/>
    </source>
</evidence>
<dbReference type="Gene3D" id="3.30.230.10">
    <property type="match status" value="1"/>
</dbReference>
<protein>
    <submittedName>
        <fullName evidence="5">Galactokinase</fullName>
    </submittedName>
</protein>
<accession>A0A323VAM0</accession>
<dbReference type="SUPFAM" id="SSF54211">
    <property type="entry name" value="Ribosomal protein S5 domain 2-like"/>
    <property type="match status" value="1"/>
</dbReference>
<dbReference type="InterPro" id="IPR019741">
    <property type="entry name" value="Galactokinase_CS"/>
</dbReference>
<evidence type="ECO:0000259" key="4">
    <source>
        <dbReference type="Pfam" id="PF10509"/>
    </source>
</evidence>
<organism evidence="5 6">
    <name type="scientific">Modestobacter versicolor</name>
    <dbReference type="NCBI Taxonomy" id="429133"/>
    <lineage>
        <taxon>Bacteria</taxon>
        <taxon>Bacillati</taxon>
        <taxon>Actinomycetota</taxon>
        <taxon>Actinomycetes</taxon>
        <taxon>Geodermatophilales</taxon>
        <taxon>Geodermatophilaceae</taxon>
        <taxon>Modestobacter</taxon>
    </lineage>
</organism>
<dbReference type="InterPro" id="IPR014721">
    <property type="entry name" value="Ribsml_uS5_D2-typ_fold_subgr"/>
</dbReference>
<keyword evidence="5" id="KW-0418">Kinase</keyword>
<dbReference type="EMBL" id="QKNV01000107">
    <property type="protein sequence ID" value="PZA21200.1"/>
    <property type="molecule type" value="Genomic_DNA"/>
</dbReference>
<name>A0A323VAM0_9ACTN</name>
<evidence type="ECO:0000256" key="3">
    <source>
        <dbReference type="SAM" id="MobiDB-lite"/>
    </source>
</evidence>
<keyword evidence="1" id="KW-0547">Nucleotide-binding</keyword>
<dbReference type="InterPro" id="IPR020568">
    <property type="entry name" value="Ribosomal_Su5_D2-typ_SF"/>
</dbReference>
<evidence type="ECO:0000256" key="1">
    <source>
        <dbReference type="ARBA" id="ARBA00022741"/>
    </source>
</evidence>
<dbReference type="AlphaFoldDB" id="A0A323VAM0"/>
<proteinExistence type="predicted"/>
<comment type="caution">
    <text evidence="5">The sequence shown here is derived from an EMBL/GenBank/DDBJ whole genome shotgun (WGS) entry which is preliminary data.</text>
</comment>
<dbReference type="GO" id="GO:0006012">
    <property type="term" value="P:galactose metabolic process"/>
    <property type="evidence" value="ECO:0007669"/>
    <property type="project" value="TreeGrafter"/>
</dbReference>
<dbReference type="GO" id="GO:0004335">
    <property type="term" value="F:galactokinase activity"/>
    <property type="evidence" value="ECO:0007669"/>
    <property type="project" value="TreeGrafter"/>
</dbReference>
<dbReference type="PANTHER" id="PTHR10457:SF7">
    <property type="entry name" value="GALACTOKINASE-RELATED"/>
    <property type="match status" value="1"/>
</dbReference>
<dbReference type="GO" id="GO:0005524">
    <property type="term" value="F:ATP binding"/>
    <property type="evidence" value="ECO:0007669"/>
    <property type="project" value="UniProtKB-KW"/>
</dbReference>
<sequence>MSGQDTGARTQADLAVTELRDAWGAEPDGVWTAPGRVNLIGEHVDYNGGRCLPMALTRVTAAAVRRRDDDRVRLSSTDPEAEPFEGTL</sequence>
<dbReference type="RefSeq" id="WP_146251600.1">
    <property type="nucleotide sequence ID" value="NZ_QKNV01000107.1"/>
</dbReference>
<dbReference type="InterPro" id="IPR019539">
    <property type="entry name" value="GalKase_N"/>
</dbReference>
<evidence type="ECO:0000313" key="6">
    <source>
        <dbReference type="Proteomes" id="UP000247602"/>
    </source>
</evidence>
<evidence type="ECO:0000313" key="5">
    <source>
        <dbReference type="EMBL" id="PZA21200.1"/>
    </source>
</evidence>
<keyword evidence="6" id="KW-1185">Reference proteome</keyword>
<dbReference type="Proteomes" id="UP000247602">
    <property type="component" value="Unassembled WGS sequence"/>
</dbReference>
<feature type="domain" description="Galactokinase N-terminal" evidence="4">
    <location>
        <begin position="20"/>
        <end position="66"/>
    </location>
</feature>
<feature type="non-terminal residue" evidence="5">
    <location>
        <position position="88"/>
    </location>
</feature>
<gene>
    <name evidence="5" type="ORF">DMO24_11580</name>
</gene>
<dbReference type="OrthoDB" id="250531at2"/>
<dbReference type="PANTHER" id="PTHR10457">
    <property type="entry name" value="MEVALONATE KINASE/GALACTOKINASE"/>
    <property type="match status" value="1"/>
</dbReference>